<feature type="compositionally biased region" description="Low complexity" evidence="1">
    <location>
        <begin position="179"/>
        <end position="199"/>
    </location>
</feature>
<dbReference type="Proteomes" id="UP000008461">
    <property type="component" value="Chromosome"/>
</dbReference>
<dbReference type="KEGG" id="hhy:Halhy_4584"/>
<keyword evidence="2" id="KW-0732">Signal</keyword>
<dbReference type="STRING" id="760192.Halhy_4584"/>
<organism evidence="3 4">
    <name type="scientific">Haliscomenobacter hydrossis (strain ATCC 27775 / DSM 1100 / LMG 10767 / O)</name>
    <dbReference type="NCBI Taxonomy" id="760192"/>
    <lineage>
        <taxon>Bacteria</taxon>
        <taxon>Pseudomonadati</taxon>
        <taxon>Bacteroidota</taxon>
        <taxon>Saprospiria</taxon>
        <taxon>Saprospirales</taxon>
        <taxon>Haliscomenobacteraceae</taxon>
        <taxon>Haliscomenobacter</taxon>
    </lineage>
</organism>
<dbReference type="RefSeq" id="WP_013766961.1">
    <property type="nucleotide sequence ID" value="NC_015510.1"/>
</dbReference>
<protein>
    <submittedName>
        <fullName evidence="3">Uncharacterized protein</fullName>
    </submittedName>
</protein>
<accession>F4KUI7</accession>
<feature type="signal peptide" evidence="2">
    <location>
        <begin position="1"/>
        <end position="24"/>
    </location>
</feature>
<feature type="region of interest" description="Disordered" evidence="1">
    <location>
        <begin position="177"/>
        <end position="199"/>
    </location>
</feature>
<proteinExistence type="predicted"/>
<dbReference type="AlphaFoldDB" id="F4KUI7"/>
<evidence type="ECO:0000313" key="3">
    <source>
        <dbReference type="EMBL" id="AEE52423.1"/>
    </source>
</evidence>
<evidence type="ECO:0000256" key="2">
    <source>
        <dbReference type="SAM" id="SignalP"/>
    </source>
</evidence>
<dbReference type="OrthoDB" id="1490975at2"/>
<keyword evidence="4" id="KW-1185">Reference proteome</keyword>
<sequence length="458" mass="48755">MKPFSRFSTLLLFSLIGLISVKLAAQSQLAGTWYANGRADLPCSIAQQGNNLVFTINNTTSNGYFSSANTIFATQWNTTATLTTGGQGLLWNNQLWTRSQFSGFVSLQGTWGLSTHPQEQYSIEQDNMFIILTHQGKKLIGYFTSTHTITIPEWNNAVATVSADGASLSWNNQVWSKKTSGTNPTGTGTTTPPITNSGTTEKLCRPELSTFYFAAQSLGTVWGRMATEPAMLTADAVAACDAALSNLDATLGIIQCIVFDRGRIRMLRGALATTATQRLIPETESIIRDLQAVVQNLRLSCDNNVHISALYVGGIHLGAAQAWASSRQCMPTPMPAAIQGVIQNHLTTASNALTPYAACLPQFDFSGFGQVNLGSMNSILPHTQITGMETQLLWAIALSECCCTCAGSAATGSTGSDCDAACESYCKSIGKQHGRFNGASVCLLGVVSGGNSSGCDCW</sequence>
<gene>
    <name evidence="3" type="ordered locus">Halhy_4584</name>
</gene>
<evidence type="ECO:0000313" key="4">
    <source>
        <dbReference type="Proteomes" id="UP000008461"/>
    </source>
</evidence>
<dbReference type="HOGENOM" id="CLU_596857_0_0_10"/>
<feature type="chain" id="PRO_5003310253" evidence="2">
    <location>
        <begin position="25"/>
        <end position="458"/>
    </location>
</feature>
<reference evidence="3 4" key="1">
    <citation type="journal article" date="2011" name="Stand. Genomic Sci.">
        <title>Complete genome sequence of Haliscomenobacter hydrossis type strain (O).</title>
        <authorList>
            <consortium name="US DOE Joint Genome Institute (JGI-PGF)"/>
            <person name="Daligault H."/>
            <person name="Lapidus A."/>
            <person name="Zeytun A."/>
            <person name="Nolan M."/>
            <person name="Lucas S."/>
            <person name="Del Rio T.G."/>
            <person name="Tice H."/>
            <person name="Cheng J.F."/>
            <person name="Tapia R."/>
            <person name="Han C."/>
            <person name="Goodwin L."/>
            <person name="Pitluck S."/>
            <person name="Liolios K."/>
            <person name="Pagani I."/>
            <person name="Ivanova N."/>
            <person name="Huntemann M."/>
            <person name="Mavromatis K."/>
            <person name="Mikhailova N."/>
            <person name="Pati A."/>
            <person name="Chen A."/>
            <person name="Palaniappan K."/>
            <person name="Land M."/>
            <person name="Hauser L."/>
            <person name="Brambilla E.M."/>
            <person name="Rohde M."/>
            <person name="Verbarg S."/>
            <person name="Goker M."/>
            <person name="Bristow J."/>
            <person name="Eisen J.A."/>
            <person name="Markowitz V."/>
            <person name="Hugenholtz P."/>
            <person name="Kyrpides N.C."/>
            <person name="Klenk H.P."/>
            <person name="Woyke T."/>
        </authorList>
    </citation>
    <scope>NUCLEOTIDE SEQUENCE [LARGE SCALE GENOMIC DNA]</scope>
    <source>
        <strain evidence="4">ATCC 27775 / DSM 1100 / LMG 10767 / O</strain>
    </source>
</reference>
<reference key="2">
    <citation type="submission" date="2011-04" db="EMBL/GenBank/DDBJ databases">
        <title>Complete sequence of chromosome of Haliscomenobacter hydrossis DSM 1100.</title>
        <authorList>
            <consortium name="US DOE Joint Genome Institute (JGI-PGF)"/>
            <person name="Lucas S."/>
            <person name="Han J."/>
            <person name="Lapidus A."/>
            <person name="Bruce D."/>
            <person name="Goodwin L."/>
            <person name="Pitluck S."/>
            <person name="Peters L."/>
            <person name="Kyrpides N."/>
            <person name="Mavromatis K."/>
            <person name="Ivanova N."/>
            <person name="Ovchinnikova G."/>
            <person name="Pagani I."/>
            <person name="Daligault H."/>
            <person name="Detter J.C."/>
            <person name="Han C."/>
            <person name="Land M."/>
            <person name="Hauser L."/>
            <person name="Markowitz V."/>
            <person name="Cheng J.-F."/>
            <person name="Hugenholtz P."/>
            <person name="Woyke T."/>
            <person name="Wu D."/>
            <person name="Verbarg S."/>
            <person name="Frueling A."/>
            <person name="Brambilla E."/>
            <person name="Klenk H.-P."/>
            <person name="Eisen J.A."/>
        </authorList>
    </citation>
    <scope>NUCLEOTIDE SEQUENCE</scope>
    <source>
        <strain>DSM 1100</strain>
    </source>
</reference>
<dbReference type="EMBL" id="CP002691">
    <property type="protein sequence ID" value="AEE52423.1"/>
    <property type="molecule type" value="Genomic_DNA"/>
</dbReference>
<name>F4KUI7_HALH1</name>
<evidence type="ECO:0000256" key="1">
    <source>
        <dbReference type="SAM" id="MobiDB-lite"/>
    </source>
</evidence>